<feature type="domain" description="Solute-binding protein family 3/N-terminal" evidence="1">
    <location>
        <begin position="28"/>
        <end position="249"/>
    </location>
</feature>
<dbReference type="Pfam" id="PF00497">
    <property type="entry name" value="SBP_bac_3"/>
    <property type="match status" value="2"/>
</dbReference>
<protein>
    <submittedName>
        <fullName evidence="2">Transporter substrate-binding domain-containing protein</fullName>
    </submittedName>
</protein>
<dbReference type="Proteomes" id="UP001169069">
    <property type="component" value="Unassembled WGS sequence"/>
</dbReference>
<dbReference type="PROSITE" id="PS51257">
    <property type="entry name" value="PROKAR_LIPOPROTEIN"/>
    <property type="match status" value="1"/>
</dbReference>
<dbReference type="SUPFAM" id="SSF53850">
    <property type="entry name" value="Periplasmic binding protein-like II"/>
    <property type="match status" value="2"/>
</dbReference>
<comment type="caution">
    <text evidence="2">The sequence shown here is derived from an EMBL/GenBank/DDBJ whole genome shotgun (WGS) entry which is preliminary data.</text>
</comment>
<dbReference type="PANTHER" id="PTHR38834:SF3">
    <property type="entry name" value="SOLUTE-BINDING PROTEIN FAMILY 3_N-TERMINAL DOMAIN-CONTAINING PROTEIN"/>
    <property type="match status" value="1"/>
</dbReference>
<dbReference type="PANTHER" id="PTHR38834">
    <property type="entry name" value="PERIPLASMIC SUBSTRATE BINDING PROTEIN FAMILY 3"/>
    <property type="match status" value="1"/>
</dbReference>
<dbReference type="EMBL" id="JAQIBD010000001">
    <property type="protein sequence ID" value="MDM5270575.1"/>
    <property type="molecule type" value="Genomic_DNA"/>
</dbReference>
<reference evidence="2" key="1">
    <citation type="submission" date="2023-01" db="EMBL/GenBank/DDBJ databases">
        <title>Sulfurovum sp. zt1-1 genome assembly.</title>
        <authorList>
            <person name="Wang J."/>
        </authorList>
    </citation>
    <scope>NUCLEOTIDE SEQUENCE</scope>
    <source>
        <strain evidence="2">Zt1-1</strain>
    </source>
</reference>
<dbReference type="SMART" id="SM00062">
    <property type="entry name" value="PBPb"/>
    <property type="match status" value="1"/>
</dbReference>
<accession>A0ABT7QUR2</accession>
<proteinExistence type="predicted"/>
<dbReference type="Gene3D" id="3.40.190.10">
    <property type="entry name" value="Periplasmic binding protein-like II"/>
    <property type="match status" value="4"/>
</dbReference>
<sequence>MVKKIAYFLVLVILMITGCNSKKNTNNHLTILSEEYAPLNFTQEGNFTGQVTEVVEELLKITHNEATMDVVPWEEGYKRVLTESNTALFTTVMTPERKKHLQWVGPVTALDTNFYALKGSVIVIKTLEDAKNAASIATVRGHYTEEMLKEEGFANLVSCQDDQAALQKLYNGEVQLYISTNIAMPALLHRAGDLNEEVENLFTVSTDLAYIAFSPSTPSTLVAQWQTALDTMKRDGRFDAIYARWLPGEMPPGIFQLMTEEYPPITFMKEGKPAGFVTDMVREIVSRLDIPDNIRLTSWKNAYNMALLYPNVILFSAERTAKREALFRWVGPVGKNNVIFYAKKGSGIVINSLEDAKQMEAIATTTDWFTEQYLQQHGFTNLISSVSPEENVRQLINGEANLSIFTDLTVSEIVHSAGYSMEDLEPLFTVTQTYFYIAISKDTSEEVYQEWVAALNTLKQEGTFKEIYHNYLPDAELDDLMAP</sequence>
<name>A0ABT7QUR2_9BACT</name>
<dbReference type="InterPro" id="IPR001638">
    <property type="entry name" value="Solute-binding_3/MltF_N"/>
</dbReference>
<keyword evidence="3" id="KW-1185">Reference proteome</keyword>
<evidence type="ECO:0000313" key="2">
    <source>
        <dbReference type="EMBL" id="MDM5270575.1"/>
    </source>
</evidence>
<gene>
    <name evidence="2" type="ORF">PGH07_00090</name>
</gene>
<evidence type="ECO:0000259" key="1">
    <source>
        <dbReference type="SMART" id="SM00062"/>
    </source>
</evidence>
<evidence type="ECO:0000313" key="3">
    <source>
        <dbReference type="Proteomes" id="UP001169069"/>
    </source>
</evidence>
<dbReference type="RefSeq" id="WP_289411853.1">
    <property type="nucleotide sequence ID" value="NZ_JAQIBD010000001.1"/>
</dbReference>
<organism evidence="2 3">
    <name type="scientific">Sulfurovum zhangzhouensis</name>
    <dbReference type="NCBI Taxonomy" id="3019067"/>
    <lineage>
        <taxon>Bacteria</taxon>
        <taxon>Pseudomonadati</taxon>
        <taxon>Campylobacterota</taxon>
        <taxon>Epsilonproteobacteria</taxon>
        <taxon>Campylobacterales</taxon>
        <taxon>Sulfurovaceae</taxon>
        <taxon>Sulfurovum</taxon>
    </lineage>
</organism>